<gene>
    <name evidence="1" type="ORF">AB204_11145</name>
</gene>
<organism evidence="1 2">
    <name type="scientific">Xenorhabdus khoisanae</name>
    <dbReference type="NCBI Taxonomy" id="880157"/>
    <lineage>
        <taxon>Bacteria</taxon>
        <taxon>Pseudomonadati</taxon>
        <taxon>Pseudomonadota</taxon>
        <taxon>Gammaproteobacteria</taxon>
        <taxon>Enterobacterales</taxon>
        <taxon>Morganellaceae</taxon>
        <taxon>Xenorhabdus</taxon>
    </lineage>
</organism>
<dbReference type="EMBL" id="LFCV01000066">
    <property type="protein sequence ID" value="KMJ45072.1"/>
    <property type="molecule type" value="Genomic_DNA"/>
</dbReference>
<accession>A0A0J5FT38</accession>
<evidence type="ECO:0000313" key="2">
    <source>
        <dbReference type="Proteomes" id="UP000036277"/>
    </source>
</evidence>
<dbReference type="STRING" id="880157.AB204_11145"/>
<sequence length="298" mass="34576">MKKNRIINLPERRYFPLHKIEREIGIPCDLEDLVHYAAIGDLEICVKVNWQNGFDMDSIEADGMRVFSRYNYVKATEALTLCNGEEPPLSYIELAYETDVTLIEEQIRYNYKQKELEHRAIEINGLFALSNELFRFSENKLLKGDIFNETVLTLPKSDNYKIYDLTARVEEEEGIGYKPTAISGIKYPVSIDKMLITKTELQRFINGSIEPERTEKETIKTPHGNGERFAAKREAVLMAAMYIQKKYPDKCNSYTEWAKQIDLAALEFWPQEGKPPLEIESIERLLSKVYNPSKWNGN</sequence>
<dbReference type="OrthoDB" id="6580368at2"/>
<name>A0A0J5FT38_9GAMM</name>
<dbReference type="PATRIC" id="fig|880157.4.peg.2358"/>
<keyword evidence="2" id="KW-1185">Reference proteome</keyword>
<dbReference type="AlphaFoldDB" id="A0A0J5FT38"/>
<protein>
    <submittedName>
        <fullName evidence="1">Uncharacterized protein</fullName>
    </submittedName>
</protein>
<evidence type="ECO:0000313" key="1">
    <source>
        <dbReference type="EMBL" id="KMJ45072.1"/>
    </source>
</evidence>
<reference evidence="1 2" key="1">
    <citation type="submission" date="2015-06" db="EMBL/GenBank/DDBJ databases">
        <title>Draft Whole-Genome Sequence of the Entomopathogenic Bacterium Xenorhabdus khoisanae.</title>
        <authorList>
            <person name="Naidoo S."/>
            <person name="Featherston J."/>
            <person name="Gray V.M."/>
        </authorList>
    </citation>
    <scope>NUCLEOTIDE SEQUENCE [LARGE SCALE GENOMIC DNA]</scope>
    <source>
        <strain evidence="1 2">MCB</strain>
    </source>
</reference>
<proteinExistence type="predicted"/>
<dbReference type="RefSeq" id="WP_047963438.1">
    <property type="nucleotide sequence ID" value="NZ_CAWMBG010000066.1"/>
</dbReference>
<comment type="caution">
    <text evidence="1">The sequence shown here is derived from an EMBL/GenBank/DDBJ whole genome shotgun (WGS) entry which is preliminary data.</text>
</comment>
<dbReference type="Proteomes" id="UP000036277">
    <property type="component" value="Unassembled WGS sequence"/>
</dbReference>